<dbReference type="Pfam" id="PF01796">
    <property type="entry name" value="OB_ChsH2_C"/>
    <property type="match status" value="1"/>
</dbReference>
<keyword evidence="4" id="KW-1185">Reference proteome</keyword>
<dbReference type="Pfam" id="PF12172">
    <property type="entry name" value="zf-ChsH2"/>
    <property type="match status" value="1"/>
</dbReference>
<dbReference type="Proteomes" id="UP000318405">
    <property type="component" value="Unassembled WGS sequence"/>
</dbReference>
<dbReference type="RefSeq" id="WP_143949435.1">
    <property type="nucleotide sequence ID" value="NZ_BAABMB010000001.1"/>
</dbReference>
<evidence type="ECO:0000259" key="1">
    <source>
        <dbReference type="Pfam" id="PF01796"/>
    </source>
</evidence>
<dbReference type="PANTHER" id="PTHR34075">
    <property type="entry name" value="BLR3430 PROTEIN"/>
    <property type="match status" value="1"/>
</dbReference>
<name>A0A556AJI2_9BURK</name>
<reference evidence="3 4" key="1">
    <citation type="submission" date="2019-07" db="EMBL/GenBank/DDBJ databases">
        <title>Qingshengfaniella alkalisoli gen. nov., sp. nov., isolated from saline soil.</title>
        <authorList>
            <person name="Xu L."/>
            <person name="Huang X.-X."/>
            <person name="Sun J.-Q."/>
        </authorList>
    </citation>
    <scope>NUCLEOTIDE SEQUENCE [LARGE SCALE GENOMIC DNA]</scope>
    <source>
        <strain evidence="3 4">DSM 27279</strain>
    </source>
</reference>
<dbReference type="Gene3D" id="6.10.30.10">
    <property type="match status" value="1"/>
</dbReference>
<dbReference type="InterPro" id="IPR022002">
    <property type="entry name" value="ChsH2_Znr"/>
</dbReference>
<evidence type="ECO:0008006" key="5">
    <source>
        <dbReference type="Google" id="ProtNLM"/>
    </source>
</evidence>
<sequence length="142" mass="16010">MPYLPDTVPAPHVDDVNGPFWEHCNDRRLAFQQCGDCRTLVHPPLPVCPRCQSLDRQWRQAPDEAIVFSFTWAHTAAHDSVRESLPYNIVLVEFPSLPGVRLISNVLDVAPGELSIGDPLRLAWDANGEAGQMLPRFRKRES</sequence>
<dbReference type="InterPro" id="IPR002878">
    <property type="entry name" value="ChsH2_C"/>
</dbReference>
<dbReference type="OrthoDB" id="5514845at2"/>
<evidence type="ECO:0000313" key="4">
    <source>
        <dbReference type="Proteomes" id="UP000318405"/>
    </source>
</evidence>
<dbReference type="SUPFAM" id="SSF50249">
    <property type="entry name" value="Nucleic acid-binding proteins"/>
    <property type="match status" value="1"/>
</dbReference>
<feature type="domain" description="ChsH2 rubredoxin-like zinc ribbon" evidence="2">
    <location>
        <begin position="21"/>
        <end position="53"/>
    </location>
</feature>
<dbReference type="AlphaFoldDB" id="A0A556AJI2"/>
<dbReference type="InterPro" id="IPR012340">
    <property type="entry name" value="NA-bd_OB-fold"/>
</dbReference>
<proteinExistence type="predicted"/>
<protein>
    <recommendedName>
        <fullName evidence="5">Thiolase</fullName>
    </recommendedName>
</protein>
<comment type="caution">
    <text evidence="3">The sequence shown here is derived from an EMBL/GenBank/DDBJ whole genome shotgun (WGS) entry which is preliminary data.</text>
</comment>
<accession>A0A556AJI2</accession>
<dbReference type="PANTHER" id="PTHR34075:SF5">
    <property type="entry name" value="BLR3430 PROTEIN"/>
    <property type="match status" value="1"/>
</dbReference>
<gene>
    <name evidence="3" type="ORF">FOZ76_16930</name>
</gene>
<dbReference type="EMBL" id="VLTJ01000029">
    <property type="protein sequence ID" value="TSH93068.1"/>
    <property type="molecule type" value="Genomic_DNA"/>
</dbReference>
<evidence type="ECO:0000259" key="2">
    <source>
        <dbReference type="Pfam" id="PF12172"/>
    </source>
</evidence>
<feature type="domain" description="ChsH2 C-terminal OB-fold" evidence="1">
    <location>
        <begin position="58"/>
        <end position="125"/>
    </location>
</feature>
<dbReference type="InterPro" id="IPR052513">
    <property type="entry name" value="Thioester_dehydratase-like"/>
</dbReference>
<organism evidence="3 4">
    <name type="scientific">Verticiella sediminum</name>
    <dbReference type="NCBI Taxonomy" id="1247510"/>
    <lineage>
        <taxon>Bacteria</taxon>
        <taxon>Pseudomonadati</taxon>
        <taxon>Pseudomonadota</taxon>
        <taxon>Betaproteobacteria</taxon>
        <taxon>Burkholderiales</taxon>
        <taxon>Alcaligenaceae</taxon>
        <taxon>Verticiella</taxon>
    </lineage>
</organism>
<evidence type="ECO:0000313" key="3">
    <source>
        <dbReference type="EMBL" id="TSH93068.1"/>
    </source>
</evidence>